<dbReference type="SUPFAM" id="SSF47413">
    <property type="entry name" value="lambda repressor-like DNA-binding domains"/>
    <property type="match status" value="1"/>
</dbReference>
<reference evidence="3" key="1">
    <citation type="journal article" date="2021" name="Proc. Natl. Acad. Sci. U.S.A.">
        <title>A Catalog of Tens of Thousands of Viruses from Human Metagenomes Reveals Hidden Associations with Chronic Diseases.</title>
        <authorList>
            <person name="Tisza M.J."/>
            <person name="Buck C.B."/>
        </authorList>
    </citation>
    <scope>NUCLEOTIDE SEQUENCE</scope>
    <source>
        <strain evidence="3">CtkKt3</strain>
    </source>
</reference>
<evidence type="ECO:0000256" key="1">
    <source>
        <dbReference type="SAM" id="MobiDB-lite"/>
    </source>
</evidence>
<dbReference type="PROSITE" id="PS50943">
    <property type="entry name" value="HTH_CROC1"/>
    <property type="match status" value="1"/>
</dbReference>
<organism evidence="3">
    <name type="scientific">Siphoviridae sp. ctkKt3</name>
    <dbReference type="NCBI Taxonomy" id="2825642"/>
    <lineage>
        <taxon>Viruses</taxon>
        <taxon>Duplodnaviria</taxon>
        <taxon>Heunggongvirae</taxon>
        <taxon>Uroviricota</taxon>
        <taxon>Caudoviricetes</taxon>
    </lineage>
</organism>
<feature type="region of interest" description="Disordered" evidence="1">
    <location>
        <begin position="115"/>
        <end position="160"/>
    </location>
</feature>
<name>A0A8S5UYS7_9CAUD</name>
<protein>
    <submittedName>
        <fullName evidence="3">Repressor protein CI</fullName>
    </submittedName>
</protein>
<feature type="domain" description="HTH cro/C1-type" evidence="2">
    <location>
        <begin position="14"/>
        <end position="68"/>
    </location>
</feature>
<dbReference type="InterPro" id="IPR001387">
    <property type="entry name" value="Cro/C1-type_HTH"/>
</dbReference>
<dbReference type="Pfam" id="PF01381">
    <property type="entry name" value="HTH_3"/>
    <property type="match status" value="1"/>
</dbReference>
<feature type="compositionally biased region" description="Basic and acidic residues" evidence="1">
    <location>
        <begin position="131"/>
        <end position="152"/>
    </location>
</feature>
<dbReference type="GO" id="GO:0003677">
    <property type="term" value="F:DNA binding"/>
    <property type="evidence" value="ECO:0007669"/>
    <property type="project" value="InterPro"/>
</dbReference>
<dbReference type="SMART" id="SM00530">
    <property type="entry name" value="HTH_XRE"/>
    <property type="match status" value="1"/>
</dbReference>
<proteinExistence type="predicted"/>
<evidence type="ECO:0000313" key="3">
    <source>
        <dbReference type="EMBL" id="DAF99611.1"/>
    </source>
</evidence>
<sequence length="160" mass="17972">MNNDAQQKIFTFNLNYYLQRTDKTQKEVAGKIGVSPQTFNTWTQGIAIPRMGKIQALADYFGINKSDLIEDRTDKSADKAPAYTETETMLINKYRTLNEAGQDKVNDYIDDLASSDRYKRADASPSPDAPTSKDHTENRTPDVDAVLEEIKSRTSGKKAI</sequence>
<dbReference type="CDD" id="cd00093">
    <property type="entry name" value="HTH_XRE"/>
    <property type="match status" value="1"/>
</dbReference>
<evidence type="ECO:0000259" key="2">
    <source>
        <dbReference type="PROSITE" id="PS50943"/>
    </source>
</evidence>
<accession>A0A8S5UYS7</accession>
<dbReference type="EMBL" id="BK016169">
    <property type="protein sequence ID" value="DAF99611.1"/>
    <property type="molecule type" value="Genomic_DNA"/>
</dbReference>
<dbReference type="Gene3D" id="1.10.260.40">
    <property type="entry name" value="lambda repressor-like DNA-binding domains"/>
    <property type="match status" value="1"/>
</dbReference>
<dbReference type="InterPro" id="IPR010982">
    <property type="entry name" value="Lambda_DNA-bd_dom_sf"/>
</dbReference>